<evidence type="ECO:0000313" key="1">
    <source>
        <dbReference type="EMBL" id="KAL3392583.1"/>
    </source>
</evidence>
<gene>
    <name evidence="1" type="ORF">TKK_012897</name>
</gene>
<proteinExistence type="predicted"/>
<protein>
    <submittedName>
        <fullName evidence="1">Uncharacterized protein</fullName>
    </submittedName>
</protein>
<reference evidence="1 2" key="1">
    <citation type="journal article" date="2024" name="bioRxiv">
        <title>A reference genome for Trichogramma kaykai: A tiny desert-dwelling parasitoid wasp with competing sex-ratio distorters.</title>
        <authorList>
            <person name="Culotta J."/>
            <person name="Lindsey A.R."/>
        </authorList>
    </citation>
    <scope>NUCLEOTIDE SEQUENCE [LARGE SCALE GENOMIC DNA]</scope>
    <source>
        <strain evidence="1 2">KSX58</strain>
    </source>
</reference>
<dbReference type="Proteomes" id="UP001627154">
    <property type="component" value="Unassembled WGS sequence"/>
</dbReference>
<accession>A0ABD2WHZ9</accession>
<dbReference type="EMBL" id="JBJJXI010000103">
    <property type="protein sequence ID" value="KAL3392583.1"/>
    <property type="molecule type" value="Genomic_DNA"/>
</dbReference>
<name>A0ABD2WHZ9_9HYME</name>
<keyword evidence="2" id="KW-1185">Reference proteome</keyword>
<sequence length="88" mass="9970">MDRREHCRCRSSSTLWKEQVLALTAVKFPLLILDECGSLRIPLYALYMLVPLLIQRRAHVSSLFAATAAAIYIERKSIGSPTPSVRRI</sequence>
<organism evidence="1 2">
    <name type="scientific">Trichogramma kaykai</name>
    <dbReference type="NCBI Taxonomy" id="54128"/>
    <lineage>
        <taxon>Eukaryota</taxon>
        <taxon>Metazoa</taxon>
        <taxon>Ecdysozoa</taxon>
        <taxon>Arthropoda</taxon>
        <taxon>Hexapoda</taxon>
        <taxon>Insecta</taxon>
        <taxon>Pterygota</taxon>
        <taxon>Neoptera</taxon>
        <taxon>Endopterygota</taxon>
        <taxon>Hymenoptera</taxon>
        <taxon>Apocrita</taxon>
        <taxon>Proctotrupomorpha</taxon>
        <taxon>Chalcidoidea</taxon>
        <taxon>Trichogrammatidae</taxon>
        <taxon>Trichogramma</taxon>
    </lineage>
</organism>
<dbReference type="AlphaFoldDB" id="A0ABD2WHZ9"/>
<evidence type="ECO:0000313" key="2">
    <source>
        <dbReference type="Proteomes" id="UP001627154"/>
    </source>
</evidence>
<comment type="caution">
    <text evidence="1">The sequence shown here is derived from an EMBL/GenBank/DDBJ whole genome shotgun (WGS) entry which is preliminary data.</text>
</comment>